<dbReference type="RefSeq" id="WP_272779154.1">
    <property type="nucleotide sequence ID" value="NZ_JAQQLI010000042.1"/>
</dbReference>
<feature type="compositionally biased region" description="Basic and acidic residues" evidence="12">
    <location>
        <begin position="1"/>
        <end position="11"/>
    </location>
</feature>
<dbReference type="InterPro" id="IPR045540">
    <property type="entry name" value="YegS/DAGK_C"/>
</dbReference>
<evidence type="ECO:0000256" key="9">
    <source>
        <dbReference type="ARBA" id="ARBA00023098"/>
    </source>
</evidence>
<comment type="cofactor">
    <cofactor evidence="1">
        <name>Mg(2+)</name>
        <dbReference type="ChEBI" id="CHEBI:18420"/>
    </cofactor>
</comment>
<evidence type="ECO:0000256" key="5">
    <source>
        <dbReference type="ARBA" id="ARBA00022741"/>
    </source>
</evidence>
<evidence type="ECO:0000256" key="8">
    <source>
        <dbReference type="ARBA" id="ARBA00022842"/>
    </source>
</evidence>
<dbReference type="Proteomes" id="UP001165652">
    <property type="component" value="Unassembled WGS sequence"/>
</dbReference>
<dbReference type="SMART" id="SM00046">
    <property type="entry name" value="DAGKc"/>
    <property type="match status" value="1"/>
</dbReference>
<evidence type="ECO:0000313" key="15">
    <source>
        <dbReference type="Proteomes" id="UP001165652"/>
    </source>
</evidence>
<evidence type="ECO:0000256" key="3">
    <source>
        <dbReference type="ARBA" id="ARBA00022679"/>
    </source>
</evidence>
<dbReference type="InterPro" id="IPR016064">
    <property type="entry name" value="NAD/diacylglycerol_kinase_sf"/>
</dbReference>
<evidence type="ECO:0000256" key="7">
    <source>
        <dbReference type="ARBA" id="ARBA00022840"/>
    </source>
</evidence>
<evidence type="ECO:0000256" key="2">
    <source>
        <dbReference type="ARBA" id="ARBA00022516"/>
    </source>
</evidence>
<dbReference type="SUPFAM" id="SSF111331">
    <property type="entry name" value="NAD kinase/diacylglycerol kinase-like"/>
    <property type="match status" value="1"/>
</dbReference>
<comment type="caution">
    <text evidence="14">The sequence shown here is derived from an EMBL/GenBank/DDBJ whole genome shotgun (WGS) entry which is preliminary data.</text>
</comment>
<dbReference type="InterPro" id="IPR001206">
    <property type="entry name" value="Diacylglycerol_kinase_cat_dom"/>
</dbReference>
<keyword evidence="11" id="KW-1208">Phospholipid metabolism</keyword>
<evidence type="ECO:0000256" key="4">
    <source>
        <dbReference type="ARBA" id="ARBA00022723"/>
    </source>
</evidence>
<protein>
    <submittedName>
        <fullName evidence="14">YegS/Rv2252/BmrU family lipid kinase</fullName>
    </submittedName>
</protein>
<dbReference type="Gene3D" id="2.60.200.40">
    <property type="match status" value="1"/>
</dbReference>
<evidence type="ECO:0000313" key="14">
    <source>
        <dbReference type="EMBL" id="MDC7788317.1"/>
    </source>
</evidence>
<name>A0ABT5JFH7_RHOTP</name>
<feature type="domain" description="DAGKc" evidence="13">
    <location>
        <begin position="25"/>
        <end position="154"/>
    </location>
</feature>
<evidence type="ECO:0000256" key="6">
    <source>
        <dbReference type="ARBA" id="ARBA00022777"/>
    </source>
</evidence>
<keyword evidence="4" id="KW-0479">Metal-binding</keyword>
<dbReference type="PANTHER" id="PTHR12358:SF106">
    <property type="entry name" value="LIPID KINASE YEGS"/>
    <property type="match status" value="1"/>
</dbReference>
<evidence type="ECO:0000256" key="10">
    <source>
        <dbReference type="ARBA" id="ARBA00023209"/>
    </source>
</evidence>
<dbReference type="InterPro" id="IPR005218">
    <property type="entry name" value="Diacylglycerol/lipid_kinase"/>
</dbReference>
<proteinExistence type="predicted"/>
<dbReference type="PROSITE" id="PS50146">
    <property type="entry name" value="DAGK"/>
    <property type="match status" value="1"/>
</dbReference>
<evidence type="ECO:0000256" key="11">
    <source>
        <dbReference type="ARBA" id="ARBA00023264"/>
    </source>
</evidence>
<dbReference type="NCBIfam" id="TIGR00147">
    <property type="entry name" value="YegS/Rv2252/BmrU family lipid kinase"/>
    <property type="match status" value="1"/>
</dbReference>
<organism evidence="14 15">
    <name type="scientific">Rhodoplanes tepidamans</name>
    <name type="common">Rhodoplanes cryptolactis</name>
    <dbReference type="NCBI Taxonomy" id="200616"/>
    <lineage>
        <taxon>Bacteria</taxon>
        <taxon>Pseudomonadati</taxon>
        <taxon>Pseudomonadota</taxon>
        <taxon>Alphaproteobacteria</taxon>
        <taxon>Hyphomicrobiales</taxon>
        <taxon>Nitrobacteraceae</taxon>
        <taxon>Rhodoplanes</taxon>
    </lineage>
</organism>
<keyword evidence="10" id="KW-0594">Phospholipid biosynthesis</keyword>
<keyword evidence="9" id="KW-0443">Lipid metabolism</keyword>
<dbReference type="Gene3D" id="3.40.50.10330">
    <property type="entry name" value="Probable inorganic polyphosphate/atp-NAD kinase, domain 1"/>
    <property type="match status" value="1"/>
</dbReference>
<dbReference type="PANTHER" id="PTHR12358">
    <property type="entry name" value="SPHINGOSINE KINASE"/>
    <property type="match status" value="1"/>
</dbReference>
<evidence type="ECO:0000259" key="13">
    <source>
        <dbReference type="PROSITE" id="PS50146"/>
    </source>
</evidence>
<feature type="region of interest" description="Disordered" evidence="12">
    <location>
        <begin position="1"/>
        <end position="20"/>
    </location>
</feature>
<reference evidence="14" key="2">
    <citation type="submission" date="2023-02" db="EMBL/GenBank/DDBJ databases">
        <authorList>
            <person name="Rayyan A."/>
            <person name="Meyer T."/>
            <person name="Kyndt J.A."/>
        </authorList>
    </citation>
    <scope>NUCLEOTIDE SEQUENCE</scope>
    <source>
        <strain evidence="14">DSM 9987</strain>
    </source>
</reference>
<sequence length="333" mass="34239">MTAPPRDDVDVQNRSAGGAAAPVGAAGRRVALIVNARSRRGRAGFETARRLLVARGFTIAAAHAVADPATLPAVAADVVAQAHDLVVIGGGDGTISTIVGAFAHRDGVLGLLPLGTANSFVKALGLPLALDAAVDVLCDGTAARVDLGVLDGRHFANAVAIGLPADIARGTPHGVKRWIGRSGYLMVAAVRLARHRAFRCTITHDGGTTTVEALDVRIANGGFQGGVAVAPEAGVDTGDLLVRVIRGPSRRALVRTWRRALFGRPPCPDDNLTLRSRAVAIATETPRAVSIDGEVVARTPVRAAIAPGALRVMVPRPPTQPAAPNGHDMVKTG</sequence>
<dbReference type="InterPro" id="IPR050187">
    <property type="entry name" value="Lipid_Phosphate_FormReg"/>
</dbReference>
<dbReference type="Pfam" id="PF00781">
    <property type="entry name" value="DAGK_cat"/>
    <property type="match status" value="1"/>
</dbReference>
<dbReference type="Pfam" id="PF19279">
    <property type="entry name" value="YegS_C"/>
    <property type="match status" value="1"/>
</dbReference>
<dbReference type="InterPro" id="IPR017438">
    <property type="entry name" value="ATP-NAD_kinase_N"/>
</dbReference>
<reference evidence="14" key="1">
    <citation type="journal article" date="2023" name="Microbiol Resour">
        <title>Genome Sequences of Rhodoplanes serenus and Two Thermotolerant Strains, Rhodoplanes tepidamans and 'Rhodoplanes cryptolactis,' Further Refine the Genus.</title>
        <authorList>
            <person name="Rayyan A.A."/>
            <person name="Kyndt J.A."/>
        </authorList>
    </citation>
    <scope>NUCLEOTIDE SEQUENCE</scope>
    <source>
        <strain evidence="14">DSM 9987</strain>
    </source>
</reference>
<keyword evidence="7" id="KW-0067">ATP-binding</keyword>
<keyword evidence="6 14" id="KW-0418">Kinase</keyword>
<dbReference type="EMBL" id="JAQQLI010000042">
    <property type="protein sequence ID" value="MDC7788317.1"/>
    <property type="molecule type" value="Genomic_DNA"/>
</dbReference>
<keyword evidence="8" id="KW-0460">Magnesium</keyword>
<evidence type="ECO:0000256" key="1">
    <source>
        <dbReference type="ARBA" id="ARBA00001946"/>
    </source>
</evidence>
<evidence type="ECO:0000256" key="12">
    <source>
        <dbReference type="SAM" id="MobiDB-lite"/>
    </source>
</evidence>
<keyword evidence="2" id="KW-0444">Lipid biosynthesis</keyword>
<gene>
    <name evidence="14" type="ORF">PQJ73_21730</name>
</gene>
<keyword evidence="3" id="KW-0808">Transferase</keyword>
<keyword evidence="15" id="KW-1185">Reference proteome</keyword>
<keyword evidence="5" id="KW-0547">Nucleotide-binding</keyword>
<accession>A0ABT5JFH7</accession>
<dbReference type="GO" id="GO:0016301">
    <property type="term" value="F:kinase activity"/>
    <property type="evidence" value="ECO:0007669"/>
    <property type="project" value="UniProtKB-KW"/>
</dbReference>